<dbReference type="Gene3D" id="3.30.420.40">
    <property type="match status" value="1"/>
</dbReference>
<dbReference type="EMBL" id="DXBY01000129">
    <property type="protein sequence ID" value="HIZ35613.1"/>
    <property type="molecule type" value="Genomic_DNA"/>
</dbReference>
<name>A0A9D2EDS5_9MICO</name>
<comment type="caution">
    <text evidence="2">The sequence shown here is derived from an EMBL/GenBank/DDBJ whole genome shotgun (WGS) entry which is preliminary data.</text>
</comment>
<dbReference type="AlphaFoldDB" id="A0A9D2EDS5"/>
<evidence type="ECO:0000259" key="1">
    <source>
        <dbReference type="Pfam" id="PF02541"/>
    </source>
</evidence>
<dbReference type="PANTHER" id="PTHR30005:SF13">
    <property type="entry name" value="EXOPOLYPHOSPHATASE 2"/>
    <property type="match status" value="1"/>
</dbReference>
<organism evidence="2 3">
    <name type="scientific">Candidatus Ruania gallistercoris</name>
    <dbReference type="NCBI Taxonomy" id="2838746"/>
    <lineage>
        <taxon>Bacteria</taxon>
        <taxon>Bacillati</taxon>
        <taxon>Actinomycetota</taxon>
        <taxon>Actinomycetes</taxon>
        <taxon>Micrococcales</taxon>
        <taxon>Ruaniaceae</taxon>
        <taxon>Ruania</taxon>
    </lineage>
</organism>
<feature type="domain" description="Ppx/GppA phosphatase N-terminal" evidence="1">
    <location>
        <begin position="21"/>
        <end position="284"/>
    </location>
</feature>
<dbReference type="GO" id="GO:0016462">
    <property type="term" value="F:pyrophosphatase activity"/>
    <property type="evidence" value="ECO:0007669"/>
    <property type="project" value="TreeGrafter"/>
</dbReference>
<dbReference type="CDD" id="cd24119">
    <property type="entry name" value="ASKHA_NBD_MtPPX2-like"/>
    <property type="match status" value="1"/>
</dbReference>
<dbReference type="Gene3D" id="3.30.420.150">
    <property type="entry name" value="Exopolyphosphatase. Domain 2"/>
    <property type="match status" value="1"/>
</dbReference>
<proteinExistence type="predicted"/>
<gene>
    <name evidence="2" type="ORF">H9815_07525</name>
</gene>
<dbReference type="InterPro" id="IPR003695">
    <property type="entry name" value="Ppx_GppA_N"/>
</dbReference>
<protein>
    <submittedName>
        <fullName evidence="2">Ppx/GppA family phosphatase</fullName>
    </submittedName>
</protein>
<dbReference type="InterPro" id="IPR050273">
    <property type="entry name" value="GppA/Ppx_hydrolase"/>
</dbReference>
<dbReference type="InterPro" id="IPR043129">
    <property type="entry name" value="ATPase_NBD"/>
</dbReference>
<dbReference type="Proteomes" id="UP000824037">
    <property type="component" value="Unassembled WGS sequence"/>
</dbReference>
<accession>A0A9D2EDS5</accession>
<reference evidence="2" key="1">
    <citation type="journal article" date="2021" name="PeerJ">
        <title>Extensive microbial diversity within the chicken gut microbiome revealed by metagenomics and culture.</title>
        <authorList>
            <person name="Gilroy R."/>
            <person name="Ravi A."/>
            <person name="Getino M."/>
            <person name="Pursley I."/>
            <person name="Horton D.L."/>
            <person name="Alikhan N.F."/>
            <person name="Baker D."/>
            <person name="Gharbi K."/>
            <person name="Hall N."/>
            <person name="Watson M."/>
            <person name="Adriaenssens E.M."/>
            <person name="Foster-Nyarko E."/>
            <person name="Jarju S."/>
            <person name="Secka A."/>
            <person name="Antonio M."/>
            <person name="Oren A."/>
            <person name="Chaudhuri R.R."/>
            <person name="La Ragione R."/>
            <person name="Hildebrand F."/>
            <person name="Pallen M.J."/>
        </authorList>
    </citation>
    <scope>NUCLEOTIDE SEQUENCE</scope>
    <source>
        <strain evidence="2">ChiGjej4B4-7305</strain>
    </source>
</reference>
<dbReference type="Pfam" id="PF02541">
    <property type="entry name" value="Ppx-GppA"/>
    <property type="match status" value="1"/>
</dbReference>
<evidence type="ECO:0000313" key="2">
    <source>
        <dbReference type="EMBL" id="HIZ35613.1"/>
    </source>
</evidence>
<sequence>MTRVAAIDCGTNSIRLLIADRSVAGTLTDVLRRMEIVRLGQGVDRTGRLDPDALARTLAATREYADQCRTHGVEAVRFVATSATRDAANREEFFAGVRAALGVDVEVISGAEEAGLSFAGAVSILGAADPAPNLVVDIGGGSTELVLGDREVDHAISLDIGSVRMTERHIRSDPPTPAELAAARTDITAALDRAADQLDLNRVRTLVGVAGSVTTLTAFALGLDRYRPEQINGARLSVAEVHAAAEALLAMPRAERAALGFMHPGRVDVIGAGALIWAEVVDRVTQAVHDGGGHLDQVITSEHDILDGIALSV</sequence>
<evidence type="ECO:0000313" key="3">
    <source>
        <dbReference type="Proteomes" id="UP000824037"/>
    </source>
</evidence>
<dbReference type="PANTHER" id="PTHR30005">
    <property type="entry name" value="EXOPOLYPHOSPHATASE"/>
    <property type="match status" value="1"/>
</dbReference>
<dbReference type="SUPFAM" id="SSF53067">
    <property type="entry name" value="Actin-like ATPase domain"/>
    <property type="match status" value="2"/>
</dbReference>
<reference evidence="2" key="2">
    <citation type="submission" date="2021-04" db="EMBL/GenBank/DDBJ databases">
        <authorList>
            <person name="Gilroy R."/>
        </authorList>
    </citation>
    <scope>NUCLEOTIDE SEQUENCE</scope>
    <source>
        <strain evidence="2">ChiGjej4B4-7305</strain>
    </source>
</reference>